<dbReference type="RefSeq" id="WP_143860050.1">
    <property type="nucleotide sequence ID" value="NZ_NGAF01000007.1"/>
</dbReference>
<feature type="DNA-binding region" description="H-T-H motif" evidence="4">
    <location>
        <begin position="34"/>
        <end position="53"/>
    </location>
</feature>
<name>A0A231H697_9NOCA</name>
<dbReference type="InterPro" id="IPR001647">
    <property type="entry name" value="HTH_TetR"/>
</dbReference>
<comment type="caution">
    <text evidence="7">The sequence shown here is derived from an EMBL/GenBank/DDBJ whole genome shotgun (WGS) entry which is preliminary data.</text>
</comment>
<evidence type="ECO:0000313" key="7">
    <source>
        <dbReference type="EMBL" id="OXR44302.1"/>
    </source>
</evidence>
<dbReference type="PANTHER" id="PTHR47506:SF6">
    <property type="entry name" value="HTH-TYPE TRANSCRIPTIONAL REPRESSOR NEMR"/>
    <property type="match status" value="1"/>
</dbReference>
<evidence type="ECO:0000259" key="6">
    <source>
        <dbReference type="PROSITE" id="PS50977"/>
    </source>
</evidence>
<evidence type="ECO:0000256" key="5">
    <source>
        <dbReference type="SAM" id="MobiDB-lite"/>
    </source>
</evidence>
<dbReference type="Proteomes" id="UP000215506">
    <property type="component" value="Unassembled WGS sequence"/>
</dbReference>
<dbReference type="SUPFAM" id="SSF46689">
    <property type="entry name" value="Homeodomain-like"/>
    <property type="match status" value="1"/>
</dbReference>
<protein>
    <recommendedName>
        <fullName evidence="6">HTH tetR-type domain-containing protein</fullName>
    </recommendedName>
</protein>
<gene>
    <name evidence="7" type="ORF">B7C42_03863</name>
</gene>
<dbReference type="Gene3D" id="1.10.10.60">
    <property type="entry name" value="Homeodomain-like"/>
    <property type="match status" value="1"/>
</dbReference>
<sequence>MSPRRSAADAAHTRERIISAAVEQASLIGVEGVTIGSLAESLNMSKAGVVGPFGSREQLQLSAVEQAGTIFRAAVIAPLDGLPPGTERLARLIDNWIGYLAECPFPGGCFVTAASTELDGRPGVLRDRLRAYVTSARAALESEILAYQAESEGPHRPADELVTTVIGITMAVNQEIQLLDDPRAAERGRAALRAALGLTEPTAVSSPGRSAGRTRRRPRA</sequence>
<evidence type="ECO:0000256" key="1">
    <source>
        <dbReference type="ARBA" id="ARBA00023015"/>
    </source>
</evidence>
<evidence type="ECO:0000313" key="8">
    <source>
        <dbReference type="Proteomes" id="UP000215506"/>
    </source>
</evidence>
<accession>A0A231H697</accession>
<keyword evidence="2 4" id="KW-0238">DNA-binding</keyword>
<feature type="region of interest" description="Disordered" evidence="5">
    <location>
        <begin position="198"/>
        <end position="220"/>
    </location>
</feature>
<keyword evidence="8" id="KW-1185">Reference proteome</keyword>
<dbReference type="EMBL" id="NGAF01000007">
    <property type="protein sequence ID" value="OXR44302.1"/>
    <property type="molecule type" value="Genomic_DNA"/>
</dbReference>
<dbReference type="Gene3D" id="1.10.357.10">
    <property type="entry name" value="Tetracycline Repressor, domain 2"/>
    <property type="match status" value="1"/>
</dbReference>
<organism evidence="7 8">
    <name type="scientific">Nocardia cerradoensis</name>
    <dbReference type="NCBI Taxonomy" id="85688"/>
    <lineage>
        <taxon>Bacteria</taxon>
        <taxon>Bacillati</taxon>
        <taxon>Actinomycetota</taxon>
        <taxon>Actinomycetes</taxon>
        <taxon>Mycobacteriales</taxon>
        <taxon>Nocardiaceae</taxon>
        <taxon>Nocardia</taxon>
    </lineage>
</organism>
<dbReference type="InterPro" id="IPR036271">
    <property type="entry name" value="Tet_transcr_reg_TetR-rel_C_sf"/>
</dbReference>
<dbReference type="PANTHER" id="PTHR47506">
    <property type="entry name" value="TRANSCRIPTIONAL REGULATORY PROTEIN"/>
    <property type="match status" value="1"/>
</dbReference>
<dbReference type="Pfam" id="PF16925">
    <property type="entry name" value="TetR_C_13"/>
    <property type="match status" value="1"/>
</dbReference>
<dbReference type="GO" id="GO:0003677">
    <property type="term" value="F:DNA binding"/>
    <property type="evidence" value="ECO:0007669"/>
    <property type="project" value="UniProtKB-UniRule"/>
</dbReference>
<keyword evidence="1" id="KW-0805">Transcription regulation</keyword>
<dbReference type="InterPro" id="IPR009057">
    <property type="entry name" value="Homeodomain-like_sf"/>
</dbReference>
<dbReference type="PROSITE" id="PS50977">
    <property type="entry name" value="HTH_TETR_2"/>
    <property type="match status" value="1"/>
</dbReference>
<keyword evidence="3" id="KW-0804">Transcription</keyword>
<dbReference type="InterPro" id="IPR011075">
    <property type="entry name" value="TetR_C"/>
</dbReference>
<evidence type="ECO:0000256" key="3">
    <source>
        <dbReference type="ARBA" id="ARBA00023163"/>
    </source>
</evidence>
<feature type="domain" description="HTH tetR-type" evidence="6">
    <location>
        <begin position="11"/>
        <end position="71"/>
    </location>
</feature>
<proteinExistence type="predicted"/>
<dbReference type="SUPFAM" id="SSF48498">
    <property type="entry name" value="Tetracyclin repressor-like, C-terminal domain"/>
    <property type="match status" value="1"/>
</dbReference>
<evidence type="ECO:0000256" key="2">
    <source>
        <dbReference type="ARBA" id="ARBA00023125"/>
    </source>
</evidence>
<dbReference type="AlphaFoldDB" id="A0A231H697"/>
<reference evidence="7 8" key="1">
    <citation type="submission" date="2017-07" db="EMBL/GenBank/DDBJ databases">
        <title>First draft Genome Sequence of Nocardia cerradoensis isolated from human infection.</title>
        <authorList>
            <person name="Carrasco G."/>
        </authorList>
    </citation>
    <scope>NUCLEOTIDE SEQUENCE [LARGE SCALE GENOMIC DNA]</scope>
    <source>
        <strain evidence="7 8">CNM20130759</strain>
    </source>
</reference>
<evidence type="ECO:0000256" key="4">
    <source>
        <dbReference type="PROSITE-ProRule" id="PRU00335"/>
    </source>
</evidence>